<dbReference type="RefSeq" id="WP_271324216.1">
    <property type="nucleotide sequence ID" value="NZ_JAAGKO020000004.1"/>
</dbReference>
<evidence type="ECO:0000313" key="2">
    <source>
        <dbReference type="Proteomes" id="UP001156398"/>
    </source>
</evidence>
<dbReference type="EMBL" id="JAAGKO020000004">
    <property type="protein sequence ID" value="MDI5962106.1"/>
    <property type="molecule type" value="Genomic_DNA"/>
</dbReference>
<dbReference type="Proteomes" id="UP001156398">
    <property type="component" value="Unassembled WGS sequence"/>
</dbReference>
<gene>
    <name evidence="1" type="ORF">POF43_005120</name>
</gene>
<comment type="caution">
    <text evidence="1">The sequence shown here is derived from an EMBL/GenBank/DDBJ whole genome shotgun (WGS) entry which is preliminary data.</text>
</comment>
<organism evidence="1 2">
    <name type="scientific">Streptantibioticus silvisoli</name>
    <dbReference type="NCBI Taxonomy" id="2705255"/>
    <lineage>
        <taxon>Bacteria</taxon>
        <taxon>Bacillati</taxon>
        <taxon>Actinomycetota</taxon>
        <taxon>Actinomycetes</taxon>
        <taxon>Kitasatosporales</taxon>
        <taxon>Streptomycetaceae</taxon>
        <taxon>Streptantibioticus</taxon>
    </lineage>
</organism>
<evidence type="ECO:0008006" key="3">
    <source>
        <dbReference type="Google" id="ProtNLM"/>
    </source>
</evidence>
<name>A0ABT6VXX4_9ACTN</name>
<proteinExistence type="predicted"/>
<accession>A0ABT6VXX4</accession>
<evidence type="ECO:0000313" key="1">
    <source>
        <dbReference type="EMBL" id="MDI5962106.1"/>
    </source>
</evidence>
<reference evidence="1 2" key="1">
    <citation type="submission" date="2023-05" db="EMBL/GenBank/DDBJ databases">
        <title>Streptantibioticus silvisoli sp. nov., acidotolerant actinomycetes 1 from pine litter.</title>
        <authorList>
            <person name="Swiecimska M."/>
            <person name="Golinska P."/>
            <person name="Sangal V."/>
            <person name="Wachnowicz B."/>
            <person name="Goodfellow M."/>
        </authorList>
    </citation>
    <scope>NUCLEOTIDE SEQUENCE [LARGE SCALE GENOMIC DNA]</scope>
    <source>
        <strain evidence="1 2">SL54</strain>
    </source>
</reference>
<sequence>MSDIPPPPCADQNAALIRRRLRDAAAGGGTPETVTVEWNQKPVHVNVIDLPLRDLYYNPATHRIQAQRDHRAGLAQRLKEDPWADDSQQYLHHLLMGNPASPDEPDPEFADLKASLGSVSQQEPGLVTYAGILVNGNTRAAALRELKQTSIRVGVLPESFTWEDVAAVELALQLRPDKRREYSYINRLLAMEEQASLGRAAEAIARDFHMQEKTFHQERWILGVIRDMIERSKTVDGVQLRLVDFEGHQENLKELHRTYRNADSSDKAEQIKENRIVAILLDFAKTRTRLVDDKFQEKYLVPAVSAVQTIAAPVPAISGNIPGLTIAPPPEPQTLARARAFTDLVLKAKAVENAAGLPETAIGAARDQVTELRKGLRRALDAAERDDRLRKSQQTAAEHLDDACAAINQTISDLAKARSTQSLDEDSFDDAVLRLRASLARLAQQASRGLAEPGDGVAWLRSMAGGTSR</sequence>
<keyword evidence="2" id="KW-1185">Reference proteome</keyword>
<protein>
    <recommendedName>
        <fullName evidence="3">Transcriptional regulator</fullName>
    </recommendedName>
</protein>